<gene>
    <name evidence="13" type="primary">fadL</name>
    <name evidence="13" type="ORF">KFZ77_13805</name>
</gene>
<keyword evidence="7" id="KW-0813">Transport</keyword>
<evidence type="ECO:0000313" key="13">
    <source>
        <dbReference type="EMBL" id="UYU30930.1"/>
    </source>
</evidence>
<dbReference type="Proteomes" id="UP001156318">
    <property type="component" value="Chromosome"/>
</dbReference>
<name>A0ABY6JAS1_9ENTR</name>
<protein>
    <recommendedName>
        <fullName evidence="3">Long-chain fatty acid transport protein</fullName>
    </recommendedName>
    <alternativeName>
        <fullName evidence="11">Outer membrane FadL protein</fullName>
    </alternativeName>
    <alternativeName>
        <fullName evidence="10">Outer membrane flp protein</fullName>
    </alternativeName>
</protein>
<evidence type="ECO:0000256" key="5">
    <source>
        <dbReference type="ARBA" id="ARBA00022692"/>
    </source>
</evidence>
<dbReference type="SUPFAM" id="SSF56935">
    <property type="entry name" value="Porins"/>
    <property type="match status" value="1"/>
</dbReference>
<feature type="chain" id="PRO_5046722362" description="Long-chain fatty acid transport protein" evidence="12">
    <location>
        <begin position="26"/>
        <end position="453"/>
    </location>
</feature>
<accession>A0ABY6JAS1</accession>
<evidence type="ECO:0000256" key="9">
    <source>
        <dbReference type="ARBA" id="ARBA00023237"/>
    </source>
</evidence>
<keyword evidence="7" id="KW-0445">Lipid transport</keyword>
<evidence type="ECO:0000256" key="6">
    <source>
        <dbReference type="ARBA" id="ARBA00022729"/>
    </source>
</evidence>
<keyword evidence="8" id="KW-0472">Membrane</keyword>
<dbReference type="RefSeq" id="WP_264384520.1">
    <property type="nucleotide sequence ID" value="NZ_CP074352.1"/>
</dbReference>
<keyword evidence="5" id="KW-0812">Transmembrane</keyword>
<keyword evidence="9" id="KW-0998">Cell outer membrane</keyword>
<evidence type="ECO:0000256" key="1">
    <source>
        <dbReference type="ARBA" id="ARBA00004571"/>
    </source>
</evidence>
<keyword evidence="4" id="KW-1134">Transmembrane beta strand</keyword>
<dbReference type="Pfam" id="PF03349">
    <property type="entry name" value="Toluene_X"/>
    <property type="match status" value="1"/>
</dbReference>
<evidence type="ECO:0000256" key="2">
    <source>
        <dbReference type="ARBA" id="ARBA00008163"/>
    </source>
</evidence>
<evidence type="ECO:0000256" key="7">
    <source>
        <dbReference type="ARBA" id="ARBA00023055"/>
    </source>
</evidence>
<organism evidence="13 14">
    <name type="scientific">Siccibacter colletis</name>
    <dbReference type="NCBI Taxonomy" id="1505757"/>
    <lineage>
        <taxon>Bacteria</taxon>
        <taxon>Pseudomonadati</taxon>
        <taxon>Pseudomonadota</taxon>
        <taxon>Gammaproteobacteria</taxon>
        <taxon>Enterobacterales</taxon>
        <taxon>Enterobacteriaceae</taxon>
        <taxon>Siccibacter</taxon>
    </lineage>
</organism>
<evidence type="ECO:0000256" key="3">
    <source>
        <dbReference type="ARBA" id="ARBA00015869"/>
    </source>
</evidence>
<feature type="signal peptide" evidence="12">
    <location>
        <begin position="1"/>
        <end position="25"/>
    </location>
</feature>
<dbReference type="EMBL" id="CP074352">
    <property type="protein sequence ID" value="UYU30930.1"/>
    <property type="molecule type" value="Genomic_DNA"/>
</dbReference>
<dbReference type="PANTHER" id="PTHR35093">
    <property type="entry name" value="OUTER MEMBRANE PROTEIN NMB0088-RELATED"/>
    <property type="match status" value="1"/>
</dbReference>
<evidence type="ECO:0000256" key="8">
    <source>
        <dbReference type="ARBA" id="ARBA00023136"/>
    </source>
</evidence>
<dbReference type="InterPro" id="IPR005017">
    <property type="entry name" value="OMPP1/FadL/TodX"/>
</dbReference>
<evidence type="ECO:0000313" key="14">
    <source>
        <dbReference type="Proteomes" id="UP001156318"/>
    </source>
</evidence>
<comment type="subcellular location">
    <subcellularLocation>
        <location evidence="1">Cell outer membrane</location>
        <topology evidence="1">Multi-pass membrane protein</topology>
    </subcellularLocation>
</comment>
<comment type="similarity">
    <text evidence="2">Belongs to the OmpP1/FadL family.</text>
</comment>
<evidence type="ECO:0000256" key="10">
    <source>
        <dbReference type="ARBA" id="ARBA00031886"/>
    </source>
</evidence>
<dbReference type="NCBIfam" id="NF007988">
    <property type="entry name" value="PRK10716.1"/>
    <property type="match status" value="1"/>
</dbReference>
<dbReference type="PANTHER" id="PTHR35093:SF3">
    <property type="entry name" value="LONG-CHAIN FATTY ACID TRANSPORT PROTEIN"/>
    <property type="match status" value="1"/>
</dbReference>
<keyword evidence="6 12" id="KW-0732">Signal</keyword>
<sequence length="453" mass="48781">MSQKTRFVKSVLAVAVAIVSTNAWSAGFQLNEFSSSGLGRAYSGEGAIADDAGNVSRNPALITMFDRPTFSGGAIFVDPDVNISGTSPTGASLDADNIAPTAWVPNLHFVAPINEQFGWGASVTSNYGLATEFNNSYAGGSMAGKTDLETLNLNLSGAYRLDNHWSFGLGFDAVYARAKIERYAGDLPQIIAGGIPSLVQSGVLTPEQAGAIGQAAGGIGNDTQIAHLKGDEWGFGWNAGILYELDKDNRYGLTYRSEVKIDFDGDYKSSLPAALNPINAAIGLGLPYGTGGATIPGSLTLNLPEMWEISGYNRVAPQWAIHYSLTYTSWSQFEELKATGSGDETLFYKEEGFRDAYRIALGTTYYMDDNWTFRTGIAFDDSPVPADKRSISIPDQDRLWLSAGTTYAFNEDASVDVGVSYMHGQKVTIEEGPYTFKSEGKAWLYGANFNYAF</sequence>
<keyword evidence="14" id="KW-1185">Reference proteome</keyword>
<proteinExistence type="inferred from homology"/>
<evidence type="ECO:0000256" key="11">
    <source>
        <dbReference type="ARBA" id="ARBA00033358"/>
    </source>
</evidence>
<reference evidence="13 14" key="1">
    <citation type="submission" date="2021-05" db="EMBL/GenBank/DDBJ databases">
        <title>Isolation, identification, and the growth promoting effects of Pantoea dispersa strain YSD J2 from the aboveground leaves of Cyperus esculentus L.Var. Sativus.</title>
        <authorList>
            <person name="Wang S."/>
            <person name="Tang X.M."/>
            <person name="Huang Y.N."/>
        </authorList>
    </citation>
    <scope>NUCLEOTIDE SEQUENCE [LARGE SCALE GENOMIC DNA]</scope>
    <source>
        <strain evidence="14">YSD YN2</strain>
    </source>
</reference>
<evidence type="ECO:0000256" key="4">
    <source>
        <dbReference type="ARBA" id="ARBA00022452"/>
    </source>
</evidence>
<evidence type="ECO:0000256" key="12">
    <source>
        <dbReference type="SAM" id="SignalP"/>
    </source>
</evidence>
<dbReference type="Gene3D" id="2.40.160.60">
    <property type="entry name" value="Outer membrane protein transport protein (OMPP1/FadL/TodX)"/>
    <property type="match status" value="1"/>
</dbReference>